<dbReference type="EMBL" id="LXEN01000026">
    <property type="protein sequence ID" value="OAT35684.1"/>
    <property type="molecule type" value="Genomic_DNA"/>
</dbReference>
<dbReference type="STRING" id="1354337.M983_0610"/>
<dbReference type="RefSeq" id="WP_066746850.1">
    <property type="nucleotide sequence ID" value="NZ_LXEN01000026.1"/>
</dbReference>
<dbReference type="PANTHER" id="PTHR38687">
    <property type="entry name" value="CELL DIVISION PROTEIN DEDD-RELATED"/>
    <property type="match status" value="1"/>
</dbReference>
<dbReference type="Pfam" id="PF05036">
    <property type="entry name" value="SPOR"/>
    <property type="match status" value="1"/>
</dbReference>
<gene>
    <name evidence="4" type="ORF">M983_0610</name>
</gene>
<evidence type="ECO:0000256" key="1">
    <source>
        <dbReference type="SAM" id="MobiDB-lite"/>
    </source>
</evidence>
<feature type="compositionally biased region" description="Polar residues" evidence="1">
    <location>
        <begin position="86"/>
        <end position="103"/>
    </location>
</feature>
<dbReference type="PROSITE" id="PS51724">
    <property type="entry name" value="SPOR"/>
    <property type="match status" value="1"/>
</dbReference>
<evidence type="ECO:0000313" key="4">
    <source>
        <dbReference type="EMBL" id="OAT35684.1"/>
    </source>
</evidence>
<organism evidence="4 5">
    <name type="scientific">Proteus myxofaciens ATCC 19692</name>
    <dbReference type="NCBI Taxonomy" id="1354337"/>
    <lineage>
        <taxon>Bacteria</taxon>
        <taxon>Pseudomonadati</taxon>
        <taxon>Pseudomonadota</taxon>
        <taxon>Gammaproteobacteria</taxon>
        <taxon>Enterobacterales</taxon>
        <taxon>Morganellaceae</taxon>
        <taxon>Proteus</taxon>
    </lineage>
</organism>
<comment type="caution">
    <text evidence="4">The sequence shown here is derived from an EMBL/GenBank/DDBJ whole genome shotgun (WGS) entry which is preliminary data.</text>
</comment>
<dbReference type="PANTHER" id="PTHR38687:SF1">
    <property type="entry name" value="CELL DIVISION PROTEIN DEDD"/>
    <property type="match status" value="1"/>
</dbReference>
<feature type="transmembrane region" description="Helical" evidence="2">
    <location>
        <begin position="9"/>
        <end position="27"/>
    </location>
</feature>
<dbReference type="GO" id="GO:0030428">
    <property type="term" value="C:cell septum"/>
    <property type="evidence" value="ECO:0007669"/>
    <property type="project" value="TreeGrafter"/>
</dbReference>
<evidence type="ECO:0000256" key="2">
    <source>
        <dbReference type="SAM" id="Phobius"/>
    </source>
</evidence>
<dbReference type="GO" id="GO:0032153">
    <property type="term" value="C:cell division site"/>
    <property type="evidence" value="ECO:0007669"/>
    <property type="project" value="TreeGrafter"/>
</dbReference>
<name>A0A198GFU5_9GAMM</name>
<sequence>MASKFQNRLVGAVVLVAVGVIFLPTLLDGDKKYNEDQFAAIPLVPKPGDEQDIESIAPIEQTTTPSTPSEGASEAMISEAVTGIEAQQPSSTTNTPNIEQQIPVTAPPPVDTKKSTQPTEINTQKPAQPPVEETKPQSPKGEAWVIQLGVLTNKANVDQIVAKLHISGYPVYTKPTKIKDKPATLIYIGPSADKAELQAIIPHLKELTELDGKLKAYNP</sequence>
<dbReference type="NCBIfam" id="NF008641">
    <property type="entry name" value="PRK11633.1"/>
    <property type="match status" value="1"/>
</dbReference>
<proteinExistence type="predicted"/>
<reference evidence="4 5" key="1">
    <citation type="submission" date="2016-04" db="EMBL/GenBank/DDBJ databases">
        <title>ATOL: Assembling a taxonomically balanced genome-scale reconstruction of the evolutionary history of the Enterobacteriaceae.</title>
        <authorList>
            <person name="Plunkett G.III."/>
            <person name="Neeno-Eckwall E.C."/>
            <person name="Glasner J.D."/>
            <person name="Perna N.T."/>
        </authorList>
    </citation>
    <scope>NUCLEOTIDE SEQUENCE [LARGE SCALE GENOMIC DNA]</scope>
    <source>
        <strain evidence="4 5">ATCC 19692</strain>
    </source>
</reference>
<accession>A0A198GFU5</accession>
<feature type="compositionally biased region" description="Polar residues" evidence="1">
    <location>
        <begin position="115"/>
        <end position="126"/>
    </location>
</feature>
<dbReference type="OrthoDB" id="7069135at2"/>
<protein>
    <submittedName>
        <fullName evidence="4">DedD family protein</fullName>
    </submittedName>
</protein>
<dbReference type="GO" id="GO:0032506">
    <property type="term" value="P:cytokinetic process"/>
    <property type="evidence" value="ECO:0007669"/>
    <property type="project" value="TreeGrafter"/>
</dbReference>
<keyword evidence="2" id="KW-0812">Transmembrane</keyword>
<evidence type="ECO:0000313" key="5">
    <source>
        <dbReference type="Proteomes" id="UP000094023"/>
    </source>
</evidence>
<evidence type="ECO:0000259" key="3">
    <source>
        <dbReference type="PROSITE" id="PS51724"/>
    </source>
</evidence>
<dbReference type="AlphaFoldDB" id="A0A198GFU5"/>
<dbReference type="Proteomes" id="UP000094023">
    <property type="component" value="Unassembled WGS sequence"/>
</dbReference>
<dbReference type="PATRIC" id="fig|1354337.4.peg.628"/>
<feature type="domain" description="SPOR" evidence="3">
    <location>
        <begin position="138"/>
        <end position="217"/>
    </location>
</feature>
<keyword evidence="2" id="KW-1133">Transmembrane helix</keyword>
<keyword evidence="2" id="KW-0472">Membrane</keyword>
<dbReference type="InterPro" id="IPR052521">
    <property type="entry name" value="Cell_div_SPOR-domain"/>
</dbReference>
<dbReference type="InterPro" id="IPR007730">
    <property type="entry name" value="SPOR-like_dom"/>
</dbReference>
<dbReference type="GO" id="GO:0042834">
    <property type="term" value="F:peptidoglycan binding"/>
    <property type="evidence" value="ECO:0007669"/>
    <property type="project" value="InterPro"/>
</dbReference>
<keyword evidence="5" id="KW-1185">Reference proteome</keyword>
<dbReference type="SUPFAM" id="SSF110997">
    <property type="entry name" value="Sporulation related repeat"/>
    <property type="match status" value="1"/>
</dbReference>
<dbReference type="Gene3D" id="3.30.70.1070">
    <property type="entry name" value="Sporulation related repeat"/>
    <property type="match status" value="1"/>
</dbReference>
<dbReference type="InterPro" id="IPR036680">
    <property type="entry name" value="SPOR-like_sf"/>
</dbReference>
<feature type="region of interest" description="Disordered" evidence="1">
    <location>
        <begin position="86"/>
        <end position="139"/>
    </location>
</feature>